<comment type="caution">
    <text evidence="2">The sequence shown here is derived from an EMBL/GenBank/DDBJ whole genome shotgun (WGS) entry which is preliminary data.</text>
</comment>
<dbReference type="AlphaFoldDB" id="A0A9P7Z4F9"/>
<keyword evidence="3" id="KW-1185">Reference proteome</keyword>
<sequence>MSALQRQVHTRQQKQRSQCSKYACRDGHQPPKDDEERLRNIVVNKESNLIEDDANRLLRHRKHLLISDPVIRIAGKLFTIARPAILNKYGVVNMNEFYAQRACSLPISALLHLEFLHSTRVTHNLHTHLPSIPNSTKATTTNHACIRLPNFPRRMRPPNHEPGHRRQRLLSGPPHRQRPLPSHLQSVDLVYQLQMRAAPSRVRCVAERHDACAWTTSHGSRLGGSQ</sequence>
<dbReference type="EMBL" id="MU253889">
    <property type="protein sequence ID" value="KAG9244713.1"/>
    <property type="molecule type" value="Genomic_DNA"/>
</dbReference>
<evidence type="ECO:0000313" key="2">
    <source>
        <dbReference type="EMBL" id="KAG9244713.1"/>
    </source>
</evidence>
<feature type="region of interest" description="Disordered" evidence="1">
    <location>
        <begin position="1"/>
        <end position="34"/>
    </location>
</feature>
<evidence type="ECO:0000256" key="1">
    <source>
        <dbReference type="SAM" id="MobiDB-lite"/>
    </source>
</evidence>
<accession>A0A9P7Z4F9</accession>
<reference evidence="2" key="1">
    <citation type="journal article" date="2021" name="IMA Fungus">
        <title>Genomic characterization of three marine fungi, including Emericellopsis atlantica sp. nov. with signatures of a generalist lifestyle and marine biomass degradation.</title>
        <authorList>
            <person name="Hagestad O.C."/>
            <person name="Hou L."/>
            <person name="Andersen J.H."/>
            <person name="Hansen E.H."/>
            <person name="Altermark B."/>
            <person name="Li C."/>
            <person name="Kuhnert E."/>
            <person name="Cox R.J."/>
            <person name="Crous P.W."/>
            <person name="Spatafora J.W."/>
            <person name="Lail K."/>
            <person name="Amirebrahimi M."/>
            <person name="Lipzen A."/>
            <person name="Pangilinan J."/>
            <person name="Andreopoulos W."/>
            <person name="Hayes R.D."/>
            <person name="Ng V."/>
            <person name="Grigoriev I.V."/>
            <person name="Jackson S.A."/>
            <person name="Sutton T.D.S."/>
            <person name="Dobson A.D.W."/>
            <person name="Rama T."/>
        </authorList>
    </citation>
    <scope>NUCLEOTIDE SEQUENCE</scope>
    <source>
        <strain evidence="2">TRa3180A</strain>
    </source>
</reference>
<gene>
    <name evidence="2" type="ORF">BJ878DRAFT_549829</name>
</gene>
<feature type="compositionally biased region" description="Basic and acidic residues" evidence="1">
    <location>
        <begin position="23"/>
        <end position="34"/>
    </location>
</feature>
<evidence type="ECO:0000313" key="3">
    <source>
        <dbReference type="Proteomes" id="UP000887226"/>
    </source>
</evidence>
<feature type="region of interest" description="Disordered" evidence="1">
    <location>
        <begin position="149"/>
        <end position="181"/>
    </location>
</feature>
<name>A0A9P7Z4F9_9HELO</name>
<organism evidence="2 3">
    <name type="scientific">Calycina marina</name>
    <dbReference type="NCBI Taxonomy" id="1763456"/>
    <lineage>
        <taxon>Eukaryota</taxon>
        <taxon>Fungi</taxon>
        <taxon>Dikarya</taxon>
        <taxon>Ascomycota</taxon>
        <taxon>Pezizomycotina</taxon>
        <taxon>Leotiomycetes</taxon>
        <taxon>Helotiales</taxon>
        <taxon>Pezizellaceae</taxon>
        <taxon>Calycina</taxon>
    </lineage>
</organism>
<protein>
    <submittedName>
        <fullName evidence="2">Uncharacterized protein</fullName>
    </submittedName>
</protein>
<proteinExistence type="predicted"/>
<dbReference type="Proteomes" id="UP000887226">
    <property type="component" value="Unassembled WGS sequence"/>
</dbReference>